<evidence type="ECO:0000313" key="4">
    <source>
        <dbReference type="RefSeq" id="XP_027368570.1"/>
    </source>
</evidence>
<organism evidence="3 4">
    <name type="scientific">Abrus precatorius</name>
    <name type="common">Indian licorice</name>
    <name type="synonym">Glycine abrus</name>
    <dbReference type="NCBI Taxonomy" id="3816"/>
    <lineage>
        <taxon>Eukaryota</taxon>
        <taxon>Viridiplantae</taxon>
        <taxon>Streptophyta</taxon>
        <taxon>Embryophyta</taxon>
        <taxon>Tracheophyta</taxon>
        <taxon>Spermatophyta</taxon>
        <taxon>Magnoliopsida</taxon>
        <taxon>eudicotyledons</taxon>
        <taxon>Gunneridae</taxon>
        <taxon>Pentapetalae</taxon>
        <taxon>rosids</taxon>
        <taxon>fabids</taxon>
        <taxon>Fabales</taxon>
        <taxon>Fabaceae</taxon>
        <taxon>Papilionoideae</taxon>
        <taxon>50 kb inversion clade</taxon>
        <taxon>NPAAA clade</taxon>
        <taxon>indigoferoid/millettioid clade</taxon>
        <taxon>Abreae</taxon>
        <taxon>Abrus</taxon>
    </lineage>
</organism>
<dbReference type="GO" id="GO:0007142">
    <property type="term" value="P:male meiosis II"/>
    <property type="evidence" value="ECO:0007669"/>
    <property type="project" value="InterPro"/>
</dbReference>
<accession>A0A8B8MJ09</accession>
<dbReference type="Proteomes" id="UP000694853">
    <property type="component" value="Unplaced"/>
</dbReference>
<evidence type="ECO:0000256" key="2">
    <source>
        <dbReference type="SAM" id="SignalP"/>
    </source>
</evidence>
<reference evidence="4" key="2">
    <citation type="submission" date="2025-08" db="UniProtKB">
        <authorList>
            <consortium name="RefSeq"/>
        </authorList>
    </citation>
    <scope>IDENTIFICATION</scope>
    <source>
        <tissue evidence="4">Young leaves</tissue>
    </source>
</reference>
<feature type="region of interest" description="Disordered" evidence="1">
    <location>
        <begin position="59"/>
        <end position="83"/>
    </location>
</feature>
<reference evidence="3" key="1">
    <citation type="journal article" date="2019" name="Toxins">
        <title>Detection of Abrin-Like and Prepropulchellin-Like Toxin Genes and Transcripts Using Whole Genome Sequencing and Full-Length Transcript Sequencing of Abrus precatorius.</title>
        <authorList>
            <person name="Hovde B.T."/>
            <person name="Daligault H.E."/>
            <person name="Hanschen E.R."/>
            <person name="Kunde Y.A."/>
            <person name="Johnson M.B."/>
            <person name="Starkenburg S.R."/>
            <person name="Johnson S.L."/>
        </authorList>
    </citation>
    <scope>NUCLEOTIDE SEQUENCE [LARGE SCALE GENOMIC DNA]</scope>
</reference>
<dbReference type="AlphaFoldDB" id="A0A8B8MJ09"/>
<dbReference type="OrthoDB" id="1932581at2759"/>
<keyword evidence="2" id="KW-0732">Signal</keyword>
<feature type="region of interest" description="Disordered" evidence="1">
    <location>
        <begin position="107"/>
        <end position="128"/>
    </location>
</feature>
<feature type="region of interest" description="Disordered" evidence="1">
    <location>
        <begin position="233"/>
        <end position="259"/>
    </location>
</feature>
<protein>
    <submittedName>
        <fullName evidence="4">Protein JASON-like</fullName>
    </submittedName>
</protein>
<feature type="signal peptide" evidence="2">
    <location>
        <begin position="1"/>
        <end position="20"/>
    </location>
</feature>
<evidence type="ECO:0000313" key="3">
    <source>
        <dbReference type="Proteomes" id="UP000694853"/>
    </source>
</evidence>
<keyword evidence="3" id="KW-1185">Reference proteome</keyword>
<evidence type="ECO:0000256" key="1">
    <source>
        <dbReference type="SAM" id="MobiDB-lite"/>
    </source>
</evidence>
<dbReference type="InterPro" id="IPR039300">
    <property type="entry name" value="JASON"/>
</dbReference>
<name>A0A8B8MJ09_ABRPR</name>
<sequence length="423" mass="47890">MLKRVLGFLLRFFFRSFTKAMGCFFACFRIRENRRIHTAQLISAPSRSTSVLISRNRLSPSLSEEEREDSAWNDSVGSQGDDQGLKDEAKFLKACGTLPGTPAEFRKASGKLKVSPSTDEDSDPSKFHSWLPNTSVEKLKLDVQPFGSPTTIKICQEWRNSTDCFEQTPSSCISNAQDSQDDSVDHMDQSWTGNLGIANRTERNAASPFLATDTQRKTKSVRFECDIDLASDGSSSDDWHMKKSRSPNNQSAYKSSPYPTPMKLFDEMQTPGTVCPTSLEELRYGKAQIRSQFVYPTYNPSEHVFRCKILEEKDLNLEEDSRELIDSVEQARNATPIPDTRLSEVSNENEDIHFSRKGWDGNGIPNSTNKYKEDQKVKWHATPFEVRLDKALFEENFISQRKFIGGKPVPFDAIEEGDTPSQQ</sequence>
<gene>
    <name evidence="4" type="primary">LOC113874548</name>
</gene>
<feature type="compositionally biased region" description="Polar residues" evidence="1">
    <location>
        <begin position="72"/>
        <end position="81"/>
    </location>
</feature>
<dbReference type="GeneID" id="113874548"/>
<dbReference type="RefSeq" id="XP_027368570.1">
    <property type="nucleotide sequence ID" value="XM_027512769.1"/>
</dbReference>
<dbReference type="PANTHER" id="PTHR33318:SF17">
    <property type="entry name" value="PROTEIN JASON"/>
    <property type="match status" value="1"/>
</dbReference>
<feature type="chain" id="PRO_5034681204" evidence="2">
    <location>
        <begin position="21"/>
        <end position="423"/>
    </location>
</feature>
<proteinExistence type="predicted"/>
<dbReference type="KEGG" id="aprc:113874548"/>
<dbReference type="PANTHER" id="PTHR33318">
    <property type="entry name" value="ASPARTYL/GLUTAMYL-TRNA(ASN/GLN) AMIDOTRANSFERASE SUBUNIT"/>
    <property type="match status" value="1"/>
</dbReference>